<accession>A0A8H5BI38</accession>
<dbReference type="EMBL" id="JAACJJ010000017">
    <property type="protein sequence ID" value="KAF5323780.1"/>
    <property type="molecule type" value="Genomic_DNA"/>
</dbReference>
<name>A0A8H5BI38_9AGAR</name>
<gene>
    <name evidence="1" type="ORF">D9619_012903</name>
</gene>
<evidence type="ECO:0000313" key="1">
    <source>
        <dbReference type="EMBL" id="KAF5323780.1"/>
    </source>
</evidence>
<protein>
    <submittedName>
        <fullName evidence="1">Uncharacterized protein</fullName>
    </submittedName>
</protein>
<dbReference type="Proteomes" id="UP000567179">
    <property type="component" value="Unassembled WGS sequence"/>
</dbReference>
<sequence>MALKSHQSFTQLTSSLFHIAGENTDRLSPKPRWTGSETFDRINHRAYKFGETVAANGTHTGQRIETRVKMLDSQRT</sequence>
<comment type="caution">
    <text evidence="1">The sequence shown here is derived from an EMBL/GenBank/DDBJ whole genome shotgun (WGS) entry which is preliminary data.</text>
</comment>
<keyword evidence="2" id="KW-1185">Reference proteome</keyword>
<dbReference type="AlphaFoldDB" id="A0A8H5BI38"/>
<proteinExistence type="predicted"/>
<organism evidence="1 2">
    <name type="scientific">Psilocybe cf. subviscida</name>
    <dbReference type="NCBI Taxonomy" id="2480587"/>
    <lineage>
        <taxon>Eukaryota</taxon>
        <taxon>Fungi</taxon>
        <taxon>Dikarya</taxon>
        <taxon>Basidiomycota</taxon>
        <taxon>Agaricomycotina</taxon>
        <taxon>Agaricomycetes</taxon>
        <taxon>Agaricomycetidae</taxon>
        <taxon>Agaricales</taxon>
        <taxon>Agaricineae</taxon>
        <taxon>Strophariaceae</taxon>
        <taxon>Psilocybe</taxon>
    </lineage>
</organism>
<evidence type="ECO:0000313" key="2">
    <source>
        <dbReference type="Proteomes" id="UP000567179"/>
    </source>
</evidence>
<reference evidence="1 2" key="1">
    <citation type="journal article" date="2020" name="ISME J.">
        <title>Uncovering the hidden diversity of litter-decomposition mechanisms in mushroom-forming fungi.</title>
        <authorList>
            <person name="Floudas D."/>
            <person name="Bentzer J."/>
            <person name="Ahren D."/>
            <person name="Johansson T."/>
            <person name="Persson P."/>
            <person name="Tunlid A."/>
        </authorList>
    </citation>
    <scope>NUCLEOTIDE SEQUENCE [LARGE SCALE GENOMIC DNA]</scope>
    <source>
        <strain evidence="1 2">CBS 101986</strain>
    </source>
</reference>